<comment type="caution">
    <text evidence="1">The sequence shown here is derived from an EMBL/GenBank/DDBJ whole genome shotgun (WGS) entry which is preliminary data.</text>
</comment>
<sequence>MNILDSLISMLGQEEQVVTNIFGEDFISGSGVSRDVGPLGDRVYYSLVNDGIELIFSDNRLAQITLHIKPGDDFRSYDGNLPAGLSNEMYFDEVVGLLGSPDVSGGGNDDPLLGCIYPWIKYENMCPKIHIEMGFKGGIERISLS</sequence>
<dbReference type="Proteomes" id="UP000052230">
    <property type="component" value="Unassembled WGS sequence"/>
</dbReference>
<dbReference type="RefSeq" id="WP_234344786.1">
    <property type="nucleotide sequence ID" value="NZ_LN647967.1"/>
</dbReference>
<dbReference type="AlphaFoldDB" id="A0A0U5FGT1"/>
<evidence type="ECO:0000313" key="2">
    <source>
        <dbReference type="Proteomes" id="UP000052230"/>
    </source>
</evidence>
<proteinExistence type="predicted"/>
<accession>A0A0U5FGT1</accession>
<evidence type="ECO:0000313" key="1">
    <source>
        <dbReference type="EMBL" id="CEG16111.1"/>
    </source>
</evidence>
<dbReference type="EMBL" id="CCXZ01000120">
    <property type="protein sequence ID" value="CEG16111.1"/>
    <property type="molecule type" value="Genomic_DNA"/>
</dbReference>
<protein>
    <recommendedName>
        <fullName evidence="3">Pyocin immunity protein</fullName>
    </recommendedName>
</protein>
<reference evidence="1 2" key="1">
    <citation type="submission" date="2014-09" db="EMBL/GenBank/DDBJ databases">
        <authorList>
            <person name="Regsiter A."/>
        </authorList>
    </citation>
    <scope>NUCLEOTIDE SEQUENCE [LARGE SCALE GENOMIC DNA]</scope>
</reference>
<evidence type="ECO:0008006" key="3">
    <source>
        <dbReference type="Google" id="ProtNLM"/>
    </source>
</evidence>
<name>A0A0U5FGT1_XANCI</name>
<organism evidence="1 2">
    <name type="scientific">Xanthomonas citri pv. citri</name>
    <dbReference type="NCBI Taxonomy" id="611301"/>
    <lineage>
        <taxon>Bacteria</taxon>
        <taxon>Pseudomonadati</taxon>
        <taxon>Pseudomonadota</taxon>
        <taxon>Gammaproteobacteria</taxon>
        <taxon>Lysobacterales</taxon>
        <taxon>Lysobacteraceae</taxon>
        <taxon>Xanthomonas</taxon>
    </lineage>
</organism>
<keyword evidence="2" id="KW-1185">Reference proteome</keyword>
<gene>
    <name evidence="1" type="ORF">XAC3562_280002</name>
</gene>